<comment type="similarity">
    <text evidence="2 6">Belongs to the zinc-containing alcohol dehydrogenase family.</text>
</comment>
<dbReference type="AlphaFoldDB" id="A0A348HGK7"/>
<dbReference type="Proteomes" id="UP000267342">
    <property type="component" value="Chromosome"/>
</dbReference>
<protein>
    <submittedName>
        <fullName evidence="8">Threonine dehydrogenase</fullName>
    </submittedName>
</protein>
<dbReference type="CDD" id="cd08233">
    <property type="entry name" value="butanediol_DH_like"/>
    <property type="match status" value="1"/>
</dbReference>
<dbReference type="FunFam" id="3.40.50.720:FF:000003">
    <property type="entry name" value="S-(hydroxymethyl)glutathione dehydrogenase"/>
    <property type="match status" value="1"/>
</dbReference>
<dbReference type="InterPro" id="IPR002328">
    <property type="entry name" value="ADH_Zn_CS"/>
</dbReference>
<dbReference type="SUPFAM" id="SSF50129">
    <property type="entry name" value="GroES-like"/>
    <property type="match status" value="1"/>
</dbReference>
<reference evidence="8 9" key="1">
    <citation type="submission" date="2018-09" db="EMBL/GenBank/DDBJ databases">
        <title>Zymobacter palmae IAM14233 (=T109) whole genome analysis.</title>
        <authorList>
            <person name="Yanase H."/>
        </authorList>
    </citation>
    <scope>NUCLEOTIDE SEQUENCE [LARGE SCALE GENOMIC DNA]</scope>
    <source>
        <strain evidence="8 9">IAM14233</strain>
    </source>
</reference>
<dbReference type="PANTHER" id="PTHR43161:SF26">
    <property type="entry name" value="GALACTITOL 1-PHOSPHATE 5-DEHYDROGENASE"/>
    <property type="match status" value="1"/>
</dbReference>
<dbReference type="KEGG" id="zpl:ZBT109_2013"/>
<keyword evidence="3 6" id="KW-0479">Metal-binding</keyword>
<organism evidence="8 9">
    <name type="scientific">Zymobacter palmae</name>
    <dbReference type="NCBI Taxonomy" id="33074"/>
    <lineage>
        <taxon>Bacteria</taxon>
        <taxon>Pseudomonadati</taxon>
        <taxon>Pseudomonadota</taxon>
        <taxon>Gammaproteobacteria</taxon>
        <taxon>Oceanospirillales</taxon>
        <taxon>Halomonadaceae</taxon>
        <taxon>Zymobacter group</taxon>
        <taxon>Zymobacter</taxon>
    </lineage>
</organism>
<evidence type="ECO:0000313" key="9">
    <source>
        <dbReference type="Proteomes" id="UP000267342"/>
    </source>
</evidence>
<gene>
    <name evidence="8" type="ORF">ZBT109_2013</name>
</gene>
<dbReference type="GO" id="GO:0000721">
    <property type="term" value="F:(R,R)-butanediol dehydrogenase activity"/>
    <property type="evidence" value="ECO:0007669"/>
    <property type="project" value="TreeGrafter"/>
</dbReference>
<dbReference type="Pfam" id="PF08240">
    <property type="entry name" value="ADH_N"/>
    <property type="match status" value="1"/>
</dbReference>
<dbReference type="InterPro" id="IPR020843">
    <property type="entry name" value="ER"/>
</dbReference>
<evidence type="ECO:0000259" key="7">
    <source>
        <dbReference type="SMART" id="SM00829"/>
    </source>
</evidence>
<dbReference type="GO" id="GO:0008270">
    <property type="term" value="F:zinc ion binding"/>
    <property type="evidence" value="ECO:0007669"/>
    <property type="project" value="InterPro"/>
</dbReference>
<dbReference type="InterPro" id="IPR013149">
    <property type="entry name" value="ADH-like_C"/>
</dbReference>
<dbReference type="InterPro" id="IPR013154">
    <property type="entry name" value="ADH-like_N"/>
</dbReference>
<comment type="cofactor">
    <cofactor evidence="1 6">
        <name>Zn(2+)</name>
        <dbReference type="ChEBI" id="CHEBI:29105"/>
    </cofactor>
</comment>
<feature type="domain" description="Enoyl reductase (ER)" evidence="7">
    <location>
        <begin position="8"/>
        <end position="347"/>
    </location>
</feature>
<dbReference type="InterPro" id="IPR036291">
    <property type="entry name" value="NAD(P)-bd_dom_sf"/>
</dbReference>
<dbReference type="OrthoDB" id="9773078at2"/>
<accession>A0A348HGK7</accession>
<sequence length="352" mass="37977">MKALRWHAQKDIRVDEVEEATAKPGCVKLKVHWCGICGTDLHEYEGGPVFIPTDKPHPLTGETAPVTLGHEFAGEILEIGEGVEGWNVGDRVVVEPLMFNPKSRAGRVGLYNLCDDMGLYGLSGMGGGFSEYACVPVDMLHRMPENVSYEQGALVEPAAVAFHAVRRSRFKPGDNVAVFGAGPIGLLTIESLKAAGANKIYAIELSEERCARAEKLGATVLNPAKVDNIVDLIVEETDGGVDVAFEVTGVAPVLQQAIDSTKMHGEAIVISVWTKPAPIQPNALLLKERSMTGVFAYCNVFPAVLNLMAQGYFKVDDFVTDKVALNDVVEKGFHALLNEKDQVKILVSAHNA</sequence>
<evidence type="ECO:0000256" key="6">
    <source>
        <dbReference type="RuleBase" id="RU361277"/>
    </source>
</evidence>
<dbReference type="Pfam" id="PF00107">
    <property type="entry name" value="ADH_zinc_N"/>
    <property type="match status" value="1"/>
</dbReference>
<evidence type="ECO:0000256" key="3">
    <source>
        <dbReference type="ARBA" id="ARBA00022723"/>
    </source>
</evidence>
<keyword evidence="5" id="KW-0560">Oxidoreductase</keyword>
<dbReference type="SMART" id="SM00829">
    <property type="entry name" value="PKS_ER"/>
    <property type="match status" value="1"/>
</dbReference>
<dbReference type="EMBL" id="AP018933">
    <property type="protein sequence ID" value="BBG30759.1"/>
    <property type="molecule type" value="Genomic_DNA"/>
</dbReference>
<keyword evidence="9" id="KW-1185">Reference proteome</keyword>
<evidence type="ECO:0000256" key="4">
    <source>
        <dbReference type="ARBA" id="ARBA00022833"/>
    </source>
</evidence>
<keyword evidence="4 6" id="KW-0862">Zinc</keyword>
<evidence type="ECO:0000256" key="1">
    <source>
        <dbReference type="ARBA" id="ARBA00001947"/>
    </source>
</evidence>
<dbReference type="SUPFAM" id="SSF51735">
    <property type="entry name" value="NAD(P)-binding Rossmann-fold domains"/>
    <property type="match status" value="1"/>
</dbReference>
<evidence type="ECO:0000256" key="5">
    <source>
        <dbReference type="ARBA" id="ARBA00023002"/>
    </source>
</evidence>
<dbReference type="Gene3D" id="3.40.50.720">
    <property type="entry name" value="NAD(P)-binding Rossmann-like Domain"/>
    <property type="match status" value="1"/>
</dbReference>
<proteinExistence type="inferred from homology"/>
<dbReference type="InterPro" id="IPR011032">
    <property type="entry name" value="GroES-like_sf"/>
</dbReference>
<dbReference type="PANTHER" id="PTHR43161">
    <property type="entry name" value="SORBITOL DEHYDROGENASE"/>
    <property type="match status" value="1"/>
</dbReference>
<dbReference type="PROSITE" id="PS00059">
    <property type="entry name" value="ADH_ZINC"/>
    <property type="match status" value="1"/>
</dbReference>
<evidence type="ECO:0000256" key="2">
    <source>
        <dbReference type="ARBA" id="ARBA00008072"/>
    </source>
</evidence>
<dbReference type="RefSeq" id="WP_027704712.1">
    <property type="nucleotide sequence ID" value="NZ_AP018933.1"/>
</dbReference>
<evidence type="ECO:0000313" key="8">
    <source>
        <dbReference type="EMBL" id="BBG30759.1"/>
    </source>
</evidence>
<name>A0A348HGK7_9GAMM</name>
<dbReference type="STRING" id="1123510.GCA_000620025_01173"/>
<dbReference type="Gene3D" id="3.90.180.10">
    <property type="entry name" value="Medium-chain alcohol dehydrogenases, catalytic domain"/>
    <property type="match status" value="1"/>
</dbReference>